<dbReference type="GO" id="GO:0016788">
    <property type="term" value="F:hydrolase activity, acting on ester bonds"/>
    <property type="evidence" value="ECO:0007669"/>
    <property type="project" value="UniProtKB-ARBA"/>
</dbReference>
<name>A0A7D6A6S5_PSEPU</name>
<dbReference type="AlphaFoldDB" id="A0A7D6A6S5"/>
<gene>
    <name evidence="1" type="ORF">H0H12_13085</name>
</gene>
<dbReference type="InterPro" id="IPR036514">
    <property type="entry name" value="SGNH_hydro_sf"/>
</dbReference>
<dbReference type="RefSeq" id="WP_180689946.1">
    <property type="nucleotide sequence ID" value="NZ_CP059052.1"/>
</dbReference>
<evidence type="ECO:0008006" key="3">
    <source>
        <dbReference type="Google" id="ProtNLM"/>
    </source>
</evidence>
<sequence length="645" mass="67971">MSGAEDLARLTQTIDKTDELLLSPEVKMVEVSPGVWRPSSAMVMANLSTLLGGAMPYTSVALGLEGTADGTNFSVLSSAQDEYVNVYRNESGAAMFVDSYPNAKATQMASGLAETAYGLSYPQSLDEEFPWAILDQYFRAILAIKKNGAVHAVLDKLPGLDLLGDYAWAVTDINGVVLLGIKWSGEVVVYGLSTGAVSAFADGPIGGQDIWVLVDGVPYQVTSSGDNFSPQVSSGRLSYIRRSGSVSSVTVDVPLPGSVAPFVTTLLHIVSSGQSLSMGATAAPTTLQPPTANRLLTLQDGVRLTNQDDTLTAAMVAPFKPLVAKTNEVPAVQLAAQLNRTRGIPSNAGLLVSCHGRGGYAIAALSKGTLPYTNSITAVTNAKAEAVRLGLGYRVPFVDWIQGENDANRAQGVYLAALLQLQTDYDTDIRAISAQPQTVLLLLDQISNWTMYSTATSFVPLEQLQAALTYPTRFYCAGPKYWLQTNTDGIHLAAESSMRLGVMHDRAAQAIINGASWKPTHAVSATRVGAVVTLRFHTPSGPLVIDTVNVTDPGNLGIRYVDDSGVATIQGVKLLGDNTLEVTLSAVPTGANPYIGIADIGTVGAAGGPATGPRACLRDSSTDLDGYGQPVYNWTCHQRIAVQAA</sequence>
<protein>
    <recommendedName>
        <fullName evidence="3">Sialate O-acetylesterase domain-containing protein</fullName>
    </recommendedName>
</protein>
<organism evidence="1 2">
    <name type="scientific">Pseudomonas putida</name>
    <name type="common">Arthrobacter siderocapsulatus</name>
    <dbReference type="NCBI Taxonomy" id="303"/>
    <lineage>
        <taxon>Bacteria</taxon>
        <taxon>Pseudomonadati</taxon>
        <taxon>Pseudomonadota</taxon>
        <taxon>Gammaproteobacteria</taxon>
        <taxon>Pseudomonadales</taxon>
        <taxon>Pseudomonadaceae</taxon>
        <taxon>Pseudomonas</taxon>
    </lineage>
</organism>
<reference evidence="1 2" key="1">
    <citation type="journal article" date="2009" name="Mikrobiologiia">
        <title>[Phenanthren biodegradation and interaction of Pseudomonas putida BS3701 and Burkholderia sp.BS3702 in plant rhizosphere].</title>
        <authorList>
            <person name="Ovchinnikova A.A."/>
            <person name="Vetrova A.A."/>
            <person name="Filonov A.E."/>
            <person name="Boronin A.M."/>
        </authorList>
    </citation>
    <scope>NUCLEOTIDE SEQUENCE [LARGE SCALE GENOMIC DNA]</scope>
    <source>
        <strain evidence="1 2">BS3701</strain>
    </source>
</reference>
<evidence type="ECO:0000313" key="2">
    <source>
        <dbReference type="Proteomes" id="UP000510934"/>
    </source>
</evidence>
<dbReference type="EMBL" id="CP059052">
    <property type="protein sequence ID" value="QLJ16802.1"/>
    <property type="molecule type" value="Genomic_DNA"/>
</dbReference>
<dbReference type="Gene3D" id="3.40.50.1110">
    <property type="entry name" value="SGNH hydrolase"/>
    <property type="match status" value="1"/>
</dbReference>
<accession>A0A7D6A6S5</accession>
<evidence type="ECO:0000313" key="1">
    <source>
        <dbReference type="EMBL" id="QLJ16802.1"/>
    </source>
</evidence>
<dbReference type="Proteomes" id="UP000510934">
    <property type="component" value="Chromosome"/>
</dbReference>
<dbReference type="SUPFAM" id="SSF52266">
    <property type="entry name" value="SGNH hydrolase"/>
    <property type="match status" value="1"/>
</dbReference>
<proteinExistence type="predicted"/>